<evidence type="ECO:0000313" key="4">
    <source>
        <dbReference type="EMBL" id="ETO25975.1"/>
    </source>
</evidence>
<dbReference type="InterPro" id="IPR001680">
    <property type="entry name" value="WD40_rpt"/>
</dbReference>
<accession>X6NI36</accession>
<dbReference type="Pfam" id="PF21032">
    <property type="entry name" value="PROPPIN"/>
    <property type="match status" value="1"/>
</dbReference>
<feature type="non-terminal residue" evidence="4">
    <location>
        <position position="1"/>
    </location>
</feature>
<sequence length="202" mass="23283">VPLQTTQIHFICLYSPIISPFPFKVISFGITPPFFFLKKKKKGNLRVELCETKKMSSIQGHDSSLGTFALSVDGKLLATASEKGTLIRIWNTATGEKIQELRRGADQANIQRQMKKLQFFSFFFWDWTNSICFSPETSKWLAVASDKGTVHIFKLKAMMTSLPKSPPASTDKTKDFEDETLEKLIFFKKKKKWNQMLHHFFF</sequence>
<dbReference type="InterPro" id="IPR015943">
    <property type="entry name" value="WD40/YVTN_repeat-like_dom_sf"/>
</dbReference>
<keyword evidence="2" id="KW-0677">Repeat</keyword>
<comment type="similarity">
    <text evidence="3">Belongs to the WD repeat PROPPIN family.</text>
</comment>
<evidence type="ECO:0000313" key="5">
    <source>
        <dbReference type="Proteomes" id="UP000023152"/>
    </source>
</evidence>
<dbReference type="EMBL" id="ASPP01008167">
    <property type="protein sequence ID" value="ETO25975.1"/>
    <property type="molecule type" value="Genomic_DNA"/>
</dbReference>
<evidence type="ECO:0000256" key="3">
    <source>
        <dbReference type="ARBA" id="ARBA00025740"/>
    </source>
</evidence>
<dbReference type="Gene3D" id="2.130.10.10">
    <property type="entry name" value="YVTN repeat-like/Quinoprotein amine dehydrogenase"/>
    <property type="match status" value="1"/>
</dbReference>
<organism evidence="4 5">
    <name type="scientific">Reticulomyxa filosa</name>
    <dbReference type="NCBI Taxonomy" id="46433"/>
    <lineage>
        <taxon>Eukaryota</taxon>
        <taxon>Sar</taxon>
        <taxon>Rhizaria</taxon>
        <taxon>Retaria</taxon>
        <taxon>Foraminifera</taxon>
        <taxon>Monothalamids</taxon>
        <taxon>Reticulomyxidae</taxon>
        <taxon>Reticulomyxa</taxon>
    </lineage>
</organism>
<dbReference type="InterPro" id="IPR036322">
    <property type="entry name" value="WD40_repeat_dom_sf"/>
</dbReference>
<dbReference type="PANTHER" id="PTHR11227">
    <property type="entry name" value="WD-REPEAT PROTEIN INTERACTING WITH PHOSPHOINOSIDES WIPI -RELATED"/>
    <property type="match status" value="1"/>
</dbReference>
<dbReference type="SUPFAM" id="SSF50978">
    <property type="entry name" value="WD40 repeat-like"/>
    <property type="match status" value="1"/>
</dbReference>
<evidence type="ECO:0000256" key="1">
    <source>
        <dbReference type="ARBA" id="ARBA00022574"/>
    </source>
</evidence>
<reference evidence="4 5" key="1">
    <citation type="journal article" date="2013" name="Curr. Biol.">
        <title>The Genome of the Foraminiferan Reticulomyxa filosa.</title>
        <authorList>
            <person name="Glockner G."/>
            <person name="Hulsmann N."/>
            <person name="Schleicher M."/>
            <person name="Noegel A.A."/>
            <person name="Eichinger L."/>
            <person name="Gallinger C."/>
            <person name="Pawlowski J."/>
            <person name="Sierra R."/>
            <person name="Euteneuer U."/>
            <person name="Pillet L."/>
            <person name="Moustafa A."/>
            <person name="Platzer M."/>
            <person name="Groth M."/>
            <person name="Szafranski K."/>
            <person name="Schliwa M."/>
        </authorList>
    </citation>
    <scope>NUCLEOTIDE SEQUENCE [LARGE SCALE GENOMIC DNA]</scope>
</reference>
<protein>
    <submittedName>
        <fullName evidence="4">Uncharacterized protein</fullName>
    </submittedName>
</protein>
<dbReference type="OrthoDB" id="1667587at2759"/>
<comment type="caution">
    <text evidence="4">The sequence shown here is derived from an EMBL/GenBank/DDBJ whole genome shotgun (WGS) entry which is preliminary data.</text>
</comment>
<dbReference type="AlphaFoldDB" id="X6NI36"/>
<proteinExistence type="inferred from homology"/>
<evidence type="ECO:0000256" key="2">
    <source>
        <dbReference type="ARBA" id="ARBA00022737"/>
    </source>
</evidence>
<gene>
    <name evidence="4" type="ORF">RFI_11163</name>
</gene>
<keyword evidence="5" id="KW-1185">Reference proteome</keyword>
<dbReference type="SMART" id="SM00320">
    <property type="entry name" value="WD40"/>
    <property type="match status" value="2"/>
</dbReference>
<keyword evidence="1" id="KW-0853">WD repeat</keyword>
<dbReference type="GO" id="GO:0005737">
    <property type="term" value="C:cytoplasm"/>
    <property type="evidence" value="ECO:0007669"/>
    <property type="project" value="UniProtKB-ARBA"/>
</dbReference>
<dbReference type="Proteomes" id="UP000023152">
    <property type="component" value="Unassembled WGS sequence"/>
</dbReference>
<dbReference type="InterPro" id="IPR048720">
    <property type="entry name" value="PROPPIN"/>
</dbReference>
<name>X6NI36_RETFI</name>